<proteinExistence type="predicted"/>
<comment type="caution">
    <text evidence="1">The sequence shown here is derived from an EMBL/GenBank/DDBJ whole genome shotgun (WGS) entry which is preliminary data.</text>
</comment>
<organism evidence="1 2">
    <name type="scientific">Ideonella paludis</name>
    <dbReference type="NCBI Taxonomy" id="1233411"/>
    <lineage>
        <taxon>Bacteria</taxon>
        <taxon>Pseudomonadati</taxon>
        <taxon>Pseudomonadota</taxon>
        <taxon>Betaproteobacteria</taxon>
        <taxon>Burkholderiales</taxon>
        <taxon>Sphaerotilaceae</taxon>
        <taxon>Ideonella</taxon>
    </lineage>
</organism>
<dbReference type="RefSeq" id="WP_210811586.1">
    <property type="nucleotide sequence ID" value="NZ_JAGQDG010000011.1"/>
</dbReference>
<evidence type="ECO:0008006" key="3">
    <source>
        <dbReference type="Google" id="ProtNLM"/>
    </source>
</evidence>
<evidence type="ECO:0000313" key="2">
    <source>
        <dbReference type="Proteomes" id="UP000672097"/>
    </source>
</evidence>
<protein>
    <recommendedName>
        <fullName evidence="3">XRE family transcriptional regulator</fullName>
    </recommendedName>
</protein>
<dbReference type="Proteomes" id="UP000672097">
    <property type="component" value="Unassembled WGS sequence"/>
</dbReference>
<name>A0ABS5E391_9BURK</name>
<accession>A0ABS5E391</accession>
<reference evidence="1 2" key="1">
    <citation type="submission" date="2021-04" db="EMBL/GenBank/DDBJ databases">
        <title>The genome sequence of type strain Ideonella paludis KCTC 32238.</title>
        <authorList>
            <person name="Liu Y."/>
        </authorList>
    </citation>
    <scope>NUCLEOTIDE SEQUENCE [LARGE SCALE GENOMIC DNA]</scope>
    <source>
        <strain evidence="1 2">KCTC 32238</strain>
    </source>
</reference>
<evidence type="ECO:0000313" key="1">
    <source>
        <dbReference type="EMBL" id="MBQ0937858.1"/>
    </source>
</evidence>
<keyword evidence="2" id="KW-1185">Reference proteome</keyword>
<gene>
    <name evidence="1" type="ORF">KAK11_21225</name>
</gene>
<dbReference type="EMBL" id="JAGQDG010000011">
    <property type="protein sequence ID" value="MBQ0937858.1"/>
    <property type="molecule type" value="Genomic_DNA"/>
</dbReference>
<sequence length="87" mass="9095">MDIRASLAQLPDDQVIGPKELAAMLNTTTAYIYKVNSSAPDRLPPPAQWLWKQIGLAAGHVPAVVAEAGVSGLNEGNVDGGTSPPQF</sequence>